<sequence>HWHGFFQNQTNEMDGVDMVGNKHAHGFLAFTYQFTPTTAQAGTFWYHS</sequence>
<evidence type="ECO:0000259" key="2">
    <source>
        <dbReference type="Pfam" id="PF07732"/>
    </source>
</evidence>
<protein>
    <submittedName>
        <fullName evidence="3">Putative laccase</fullName>
    </submittedName>
</protein>
<dbReference type="InterPro" id="IPR011707">
    <property type="entry name" value="Cu-oxidase-like_N"/>
</dbReference>
<reference evidence="3" key="1">
    <citation type="journal article" date="2007" name="Environ. Microbiol.">
        <title>Molecular analysis of fungal communities and laccase genes in decomposing litter reveals differences among forest types but no impact of nitrogen deposition.</title>
        <authorList>
            <person name="Blackwood C.B."/>
            <person name="Waldrop M.P."/>
            <person name="Zak D.R."/>
            <person name="Sinsabaugh R.L."/>
        </authorList>
    </citation>
    <scope>NUCLEOTIDE SEQUENCE</scope>
</reference>
<evidence type="ECO:0000256" key="1">
    <source>
        <dbReference type="ARBA" id="ARBA00010609"/>
    </source>
</evidence>
<feature type="domain" description="Plastocyanin-like" evidence="2">
    <location>
        <begin position="1"/>
        <end position="48"/>
    </location>
</feature>
<name>Q19MJ9_9FUNG</name>
<dbReference type="InterPro" id="IPR008972">
    <property type="entry name" value="Cupredoxin"/>
</dbReference>
<dbReference type="EMBL" id="DQ520035">
    <property type="protein sequence ID" value="ABF81603.1"/>
    <property type="molecule type" value="Genomic_DNA"/>
</dbReference>
<dbReference type="GO" id="GO:0005507">
    <property type="term" value="F:copper ion binding"/>
    <property type="evidence" value="ECO:0007669"/>
    <property type="project" value="InterPro"/>
</dbReference>
<feature type="non-terminal residue" evidence="3">
    <location>
        <position position="48"/>
    </location>
</feature>
<dbReference type="EMBL" id="DQ520042">
    <property type="protein sequence ID" value="ABF81610.1"/>
    <property type="molecule type" value="Genomic_DNA"/>
</dbReference>
<comment type="similarity">
    <text evidence="1">Belongs to the multicopper oxidase family.</text>
</comment>
<dbReference type="Pfam" id="PF07732">
    <property type="entry name" value="Cu-oxidase_3"/>
    <property type="match status" value="1"/>
</dbReference>
<proteinExistence type="inferred from homology"/>
<accession>Q19MJ9</accession>
<organism evidence="3">
    <name type="scientific">uncultured fungus</name>
    <dbReference type="NCBI Taxonomy" id="175245"/>
    <lineage>
        <taxon>Eukaryota</taxon>
        <taxon>Fungi</taxon>
        <taxon>environmental samples</taxon>
    </lineage>
</organism>
<dbReference type="AlphaFoldDB" id="Q19MJ9"/>
<feature type="non-terminal residue" evidence="3">
    <location>
        <position position="1"/>
    </location>
</feature>
<dbReference type="SUPFAM" id="SSF49503">
    <property type="entry name" value="Cupredoxins"/>
    <property type="match status" value="1"/>
</dbReference>
<evidence type="ECO:0000313" key="3">
    <source>
        <dbReference type="EMBL" id="ABF81610.1"/>
    </source>
</evidence>
<dbReference type="Gene3D" id="2.60.40.420">
    <property type="entry name" value="Cupredoxins - blue copper proteins"/>
    <property type="match status" value="1"/>
</dbReference>